<keyword evidence="3" id="KW-0813">Transport</keyword>
<keyword evidence="8" id="KW-0811">Translocation</keyword>
<dbReference type="PRINTS" id="PR01755">
    <property type="entry name" value="SECFTRNLCASE"/>
</dbReference>
<dbReference type="AlphaFoldDB" id="A0A0G1UDW8"/>
<sequence>MNLKQIILSRGELPTANPGSRTSPVAGANHSTHLHFMKYKWLFLGFSALVMLPGIYSLARYGLRLSIDFTGGTLLEVQTKDPVTHDQFAEISNSLQLELSSVQPAGDNTYLLRFKPVSQQQNDEFKKALSDKFSGATEKRFETVGPTVGAELTRRALLALVLASVFIIAYIAWSFRRIPRPYSAWKFGASAVVALLHDVIIVLGLFALFGHLYHVEIDALFVTAMLTVIGFSVHDSIVVFDRVRENLPKMPKAVGLWPPCLLVLSPVLIPLSSTPPPSSFSGKAGNNSPRPLLNQEGVHSFDLMELTTL</sequence>
<accession>A0A0G1UDW8</accession>
<dbReference type="PATRIC" id="fig|1618357.3.peg.752"/>
<evidence type="ECO:0000256" key="3">
    <source>
        <dbReference type="ARBA" id="ARBA00022448"/>
    </source>
</evidence>
<dbReference type="InterPro" id="IPR005665">
    <property type="entry name" value="SecF_bac"/>
</dbReference>
<proteinExistence type="predicted"/>
<evidence type="ECO:0000256" key="7">
    <source>
        <dbReference type="ARBA" id="ARBA00022989"/>
    </source>
</evidence>
<evidence type="ECO:0000259" key="11">
    <source>
        <dbReference type="Pfam" id="PF02355"/>
    </source>
</evidence>
<dbReference type="SUPFAM" id="SSF82866">
    <property type="entry name" value="Multidrug efflux transporter AcrB transmembrane domain"/>
    <property type="match status" value="1"/>
</dbReference>
<evidence type="ECO:0000256" key="10">
    <source>
        <dbReference type="SAM" id="Phobius"/>
    </source>
</evidence>
<dbReference type="PANTHER" id="PTHR30081">
    <property type="entry name" value="PROTEIN-EXPORT MEMBRANE PROTEIN SEC"/>
    <property type="match status" value="1"/>
</dbReference>
<protein>
    <recommendedName>
        <fullName evidence="2">Protein translocase subunit SecF</fullName>
    </recommendedName>
</protein>
<comment type="subcellular location">
    <subcellularLocation>
        <location evidence="1">Cell membrane</location>
        <topology evidence="1">Multi-pass membrane protein</topology>
    </subcellularLocation>
</comment>
<evidence type="ECO:0000256" key="4">
    <source>
        <dbReference type="ARBA" id="ARBA00022475"/>
    </source>
</evidence>
<gene>
    <name evidence="12" type="ORF">UX78_C0015G0052</name>
</gene>
<evidence type="ECO:0000256" key="8">
    <source>
        <dbReference type="ARBA" id="ARBA00023010"/>
    </source>
</evidence>
<dbReference type="InterPro" id="IPR048634">
    <property type="entry name" value="SecD_SecF_C"/>
</dbReference>
<dbReference type="Pfam" id="PF02355">
    <property type="entry name" value="SecD_SecF_C"/>
    <property type="match status" value="1"/>
</dbReference>
<dbReference type="Gene3D" id="1.20.1640.10">
    <property type="entry name" value="Multidrug efflux transporter AcrB transmembrane domain"/>
    <property type="match status" value="1"/>
</dbReference>
<feature type="transmembrane region" description="Helical" evidence="10">
    <location>
        <begin position="41"/>
        <end position="59"/>
    </location>
</feature>
<dbReference type="GO" id="GO:0005886">
    <property type="term" value="C:plasma membrane"/>
    <property type="evidence" value="ECO:0007669"/>
    <property type="project" value="UniProtKB-SubCell"/>
</dbReference>
<dbReference type="EMBL" id="LCNM01000015">
    <property type="protein sequence ID" value="KKU55905.1"/>
    <property type="molecule type" value="Genomic_DNA"/>
</dbReference>
<evidence type="ECO:0000256" key="5">
    <source>
        <dbReference type="ARBA" id="ARBA00022692"/>
    </source>
</evidence>
<evidence type="ECO:0000256" key="2">
    <source>
        <dbReference type="ARBA" id="ARBA00015792"/>
    </source>
</evidence>
<keyword evidence="5 10" id="KW-0812">Transmembrane</keyword>
<dbReference type="GO" id="GO:0006886">
    <property type="term" value="P:intracellular protein transport"/>
    <property type="evidence" value="ECO:0007669"/>
    <property type="project" value="InterPro"/>
</dbReference>
<keyword evidence="4" id="KW-1003">Cell membrane</keyword>
<dbReference type="NCBIfam" id="TIGR00966">
    <property type="entry name" value="transloc_SecF"/>
    <property type="match status" value="1"/>
</dbReference>
<dbReference type="InterPro" id="IPR022813">
    <property type="entry name" value="SecD/SecF_arch_bac"/>
</dbReference>
<comment type="caution">
    <text evidence="12">The sequence shown here is derived from an EMBL/GenBank/DDBJ whole genome shotgun (WGS) entry which is preliminary data.</text>
</comment>
<evidence type="ECO:0000313" key="13">
    <source>
        <dbReference type="Proteomes" id="UP000034607"/>
    </source>
</evidence>
<keyword evidence="7 10" id="KW-1133">Transmembrane helix</keyword>
<keyword evidence="6" id="KW-0653">Protein transport</keyword>
<evidence type="ECO:0000256" key="9">
    <source>
        <dbReference type="ARBA" id="ARBA00023136"/>
    </source>
</evidence>
<evidence type="ECO:0000256" key="6">
    <source>
        <dbReference type="ARBA" id="ARBA00022927"/>
    </source>
</evidence>
<reference evidence="12 13" key="1">
    <citation type="journal article" date="2015" name="Nature">
        <title>rRNA introns, odd ribosomes, and small enigmatic genomes across a large radiation of phyla.</title>
        <authorList>
            <person name="Brown C.T."/>
            <person name="Hug L.A."/>
            <person name="Thomas B.C."/>
            <person name="Sharon I."/>
            <person name="Castelle C.J."/>
            <person name="Singh A."/>
            <person name="Wilkins M.J."/>
            <person name="Williams K.H."/>
            <person name="Banfield J.F."/>
        </authorList>
    </citation>
    <scope>NUCLEOTIDE SEQUENCE [LARGE SCALE GENOMIC DNA]</scope>
</reference>
<feature type="transmembrane region" description="Helical" evidence="10">
    <location>
        <begin position="187"/>
        <end position="213"/>
    </location>
</feature>
<dbReference type="InterPro" id="IPR022645">
    <property type="entry name" value="SecD/SecF_bac"/>
</dbReference>
<feature type="transmembrane region" description="Helical" evidence="10">
    <location>
        <begin position="253"/>
        <end position="271"/>
    </location>
</feature>
<organism evidence="12 13">
    <name type="scientific">Candidatus Amesbacteria bacterium GW2011_GWA2_47_11</name>
    <dbReference type="NCBI Taxonomy" id="1618357"/>
    <lineage>
        <taxon>Bacteria</taxon>
        <taxon>Candidatus Amesiibacteriota</taxon>
    </lineage>
</organism>
<evidence type="ECO:0000256" key="1">
    <source>
        <dbReference type="ARBA" id="ARBA00004651"/>
    </source>
</evidence>
<dbReference type="PANTHER" id="PTHR30081:SF8">
    <property type="entry name" value="PROTEIN TRANSLOCASE SUBUNIT SECF"/>
    <property type="match status" value="1"/>
</dbReference>
<feature type="domain" description="Protein export membrane protein SecD/SecF C-terminal" evidence="11">
    <location>
        <begin position="126"/>
        <end position="250"/>
    </location>
</feature>
<name>A0A0G1UDW8_9BACT</name>
<dbReference type="Proteomes" id="UP000034607">
    <property type="component" value="Unassembled WGS sequence"/>
</dbReference>
<feature type="transmembrane region" description="Helical" evidence="10">
    <location>
        <begin position="156"/>
        <end position="175"/>
    </location>
</feature>
<feature type="transmembrane region" description="Helical" evidence="10">
    <location>
        <begin position="219"/>
        <end position="241"/>
    </location>
</feature>
<dbReference type="GO" id="GO:0015450">
    <property type="term" value="F:protein-transporting ATPase activity"/>
    <property type="evidence" value="ECO:0007669"/>
    <property type="project" value="InterPro"/>
</dbReference>
<keyword evidence="9 10" id="KW-0472">Membrane</keyword>
<dbReference type="Pfam" id="PF07549">
    <property type="entry name" value="Sec_GG"/>
    <property type="match status" value="1"/>
</dbReference>
<dbReference type="InterPro" id="IPR022646">
    <property type="entry name" value="SecD/SecF_CS"/>
</dbReference>
<evidence type="ECO:0000313" key="12">
    <source>
        <dbReference type="EMBL" id="KKU55905.1"/>
    </source>
</evidence>